<organism evidence="3 4">
    <name type="scientific">Psylliodes chrysocephalus</name>
    <dbReference type="NCBI Taxonomy" id="3402493"/>
    <lineage>
        <taxon>Eukaryota</taxon>
        <taxon>Metazoa</taxon>
        <taxon>Ecdysozoa</taxon>
        <taxon>Arthropoda</taxon>
        <taxon>Hexapoda</taxon>
        <taxon>Insecta</taxon>
        <taxon>Pterygota</taxon>
        <taxon>Neoptera</taxon>
        <taxon>Endopterygota</taxon>
        <taxon>Coleoptera</taxon>
        <taxon>Polyphaga</taxon>
        <taxon>Cucujiformia</taxon>
        <taxon>Chrysomeloidea</taxon>
        <taxon>Chrysomelidae</taxon>
        <taxon>Galerucinae</taxon>
        <taxon>Alticini</taxon>
        <taxon>Psylliodes</taxon>
    </lineage>
</organism>
<feature type="compositionally biased region" description="Low complexity" evidence="1">
    <location>
        <begin position="61"/>
        <end position="86"/>
    </location>
</feature>
<feature type="region of interest" description="Disordered" evidence="1">
    <location>
        <begin position="53"/>
        <end position="122"/>
    </location>
</feature>
<evidence type="ECO:0000256" key="1">
    <source>
        <dbReference type="SAM" id="MobiDB-lite"/>
    </source>
</evidence>
<feature type="domain" description="DUF6570" evidence="2">
    <location>
        <begin position="214"/>
        <end position="335"/>
    </location>
</feature>
<dbReference type="OrthoDB" id="10063525at2759"/>
<evidence type="ECO:0000313" key="3">
    <source>
        <dbReference type="EMBL" id="CAH1100901.1"/>
    </source>
</evidence>
<sequence>MQKRKCLNYQKKLRMKRKIQKNCEIESLSLPFSGDTADDSFDTKEVTSNEEYVSFFDSQSTNNNDYTNENDDNNNNNNNNTDIVNHSNDDDSDEDYNPHDDGDDNNSVNVDDDHQDFDVETTTTGTRTNKSILNYFKLIKEGPTVVCTCCGILIFPRHAKFLRKHLLEQRFVKRNQSKLSANDLYARAHMVPDSSALCSTCYKSILGLKLPVVSITINYKLDDSPCEAIRTLNVLEERLISPRIPFMQIRNLGCDRSKYLKGYVLNVPTDVGKMCSVLPRTFDEAEVVQINLKRSNRQTGSYISETVCPAKIKAALQYLSEQPLYKLNNIVVDWAKLPATIGGTVETDQLVPFIVTSPSSMANATAAVAVPEIVDVVPHTQNTNHDGNVIANDRSNNDGCEIDDEAVVIANDENDDDTTEDVQTMLQKNDGPICFAPGQNQKPLSFIRDHHVEELTFPSIYHGKARNHVDPTVIADGISSAADTVNDGGRHRRKIFYGQVIRHEVMFFKRYCATRADKLFFSFFLKQTLDIFSGISLHIRQTTTTASSVNANSLSTANNITSNAAAPANSLFQINPTNINVNIQQQQQQKSDTLTAGDLLNSKSVAQLIGADKAFSFTKNMTMSPAFWADERKNSSP</sequence>
<keyword evidence="4" id="KW-1185">Reference proteome</keyword>
<evidence type="ECO:0000259" key="2">
    <source>
        <dbReference type="Pfam" id="PF20209"/>
    </source>
</evidence>
<name>A0A9P0CMN5_9CUCU</name>
<reference evidence="3" key="1">
    <citation type="submission" date="2022-01" db="EMBL/GenBank/DDBJ databases">
        <authorList>
            <person name="King R."/>
        </authorList>
    </citation>
    <scope>NUCLEOTIDE SEQUENCE</scope>
</reference>
<proteinExistence type="predicted"/>
<dbReference type="InterPro" id="IPR046700">
    <property type="entry name" value="DUF6570"/>
</dbReference>
<evidence type="ECO:0000313" key="4">
    <source>
        <dbReference type="Proteomes" id="UP001153636"/>
    </source>
</evidence>
<dbReference type="Proteomes" id="UP001153636">
    <property type="component" value="Chromosome 10"/>
</dbReference>
<protein>
    <recommendedName>
        <fullName evidence="2">DUF6570 domain-containing protein</fullName>
    </recommendedName>
</protein>
<accession>A0A9P0CMN5</accession>
<dbReference type="PANTHER" id="PTHR36911:SF3">
    <property type="entry name" value="GATA ZINC FINGER DOMAIN-CONTAINING PROTEIN 4-RELATED"/>
    <property type="match status" value="1"/>
</dbReference>
<dbReference type="AlphaFoldDB" id="A0A9P0CMN5"/>
<dbReference type="Pfam" id="PF20209">
    <property type="entry name" value="DUF6570"/>
    <property type="match status" value="1"/>
</dbReference>
<dbReference type="PANTHER" id="PTHR36911">
    <property type="entry name" value="LIM ZINC-BINDING DOMAIN-CONTAINING PROTEIN-RELATED"/>
    <property type="match status" value="1"/>
</dbReference>
<gene>
    <name evidence="3" type="ORF">PSYICH_LOCUS1677</name>
</gene>
<dbReference type="EMBL" id="OV651822">
    <property type="protein sequence ID" value="CAH1100901.1"/>
    <property type="molecule type" value="Genomic_DNA"/>
</dbReference>